<evidence type="ECO:0000313" key="1">
    <source>
        <dbReference type="EMBL" id="RDX72529.1"/>
    </source>
</evidence>
<sequence>MFNKFYEKEGIIHEKTPPYSLYSIEQSREKAEVERKFLVLKGDVIYNNIIVKTKNVEFLNVSFNIFKGKYNLDGSIEKYKARLTTRRFTQTKMLTTSMSIYKLVIHQMDIKLLSWKINGDDFSLNEVDKYMYTKLMNGNYVIIYLYVYLKPSHFLHLRYGKIEDIQLTHINMPISLKYYEHLIKFSKLDITYVIDYSDAHKFTKS</sequence>
<protein>
    <submittedName>
        <fullName evidence="1">Uncharacterized protein</fullName>
    </submittedName>
</protein>
<keyword evidence="2" id="KW-1185">Reference proteome</keyword>
<reference evidence="1" key="1">
    <citation type="submission" date="2018-05" db="EMBL/GenBank/DDBJ databases">
        <title>Draft genome of Mucuna pruriens seed.</title>
        <authorList>
            <person name="Nnadi N.E."/>
            <person name="Vos R."/>
            <person name="Hasami M.H."/>
            <person name="Devisetty U.K."/>
            <person name="Aguiy J.C."/>
        </authorList>
    </citation>
    <scope>NUCLEOTIDE SEQUENCE [LARGE SCALE GENOMIC DNA]</scope>
    <source>
        <strain evidence="1">JCA_2017</strain>
    </source>
</reference>
<evidence type="ECO:0000313" key="2">
    <source>
        <dbReference type="Proteomes" id="UP000257109"/>
    </source>
</evidence>
<feature type="non-terminal residue" evidence="1">
    <location>
        <position position="205"/>
    </location>
</feature>
<name>A0A371F2L4_MUCPR</name>
<dbReference type="AlphaFoldDB" id="A0A371F2L4"/>
<dbReference type="Proteomes" id="UP000257109">
    <property type="component" value="Unassembled WGS sequence"/>
</dbReference>
<accession>A0A371F2L4</accession>
<comment type="caution">
    <text evidence="1">The sequence shown here is derived from an EMBL/GenBank/DDBJ whole genome shotgun (WGS) entry which is preliminary data.</text>
</comment>
<gene>
    <name evidence="1" type="ORF">CR513_47980</name>
</gene>
<proteinExistence type="predicted"/>
<organism evidence="1 2">
    <name type="scientific">Mucuna pruriens</name>
    <name type="common">Velvet bean</name>
    <name type="synonym">Dolichos pruriens</name>
    <dbReference type="NCBI Taxonomy" id="157652"/>
    <lineage>
        <taxon>Eukaryota</taxon>
        <taxon>Viridiplantae</taxon>
        <taxon>Streptophyta</taxon>
        <taxon>Embryophyta</taxon>
        <taxon>Tracheophyta</taxon>
        <taxon>Spermatophyta</taxon>
        <taxon>Magnoliopsida</taxon>
        <taxon>eudicotyledons</taxon>
        <taxon>Gunneridae</taxon>
        <taxon>Pentapetalae</taxon>
        <taxon>rosids</taxon>
        <taxon>fabids</taxon>
        <taxon>Fabales</taxon>
        <taxon>Fabaceae</taxon>
        <taxon>Papilionoideae</taxon>
        <taxon>50 kb inversion clade</taxon>
        <taxon>NPAAA clade</taxon>
        <taxon>indigoferoid/millettioid clade</taxon>
        <taxon>Phaseoleae</taxon>
        <taxon>Mucuna</taxon>
    </lineage>
</organism>
<dbReference type="EMBL" id="QJKJ01010877">
    <property type="protein sequence ID" value="RDX72529.1"/>
    <property type="molecule type" value="Genomic_DNA"/>
</dbReference>